<proteinExistence type="predicted"/>
<accession>A0A450WI71</accession>
<sequence length="515" mass="57559">MTKPDFQLPIWLKKGEQVNRLKDAARAWWDRVDGWVRFPLSQRDPKTCHPDILRLMAFERDITPFDGENEQSFRLRVEHAPANVIDAGSREGFPRIFQRLGMELLDQEERFDAENWDVIRLVFADGAITGRDDLLRFIVRQYGRTTRRYEFATYDRLDPAIVAVGSIGTDTEVATMEIPELSLPDRIDPIVMPVAAMDFDFSAFAIPEIDLSIYVPPPTDVPAQYSVSNVNGDLVWTKVANTGTGTFEADIEVFDIRENTGNGFQSLCHFILCPKIDAVSLPDLSGNGHDGIVDQLTFDPNGSDGRGGFYWDGESADHDKIDIPHIDYLDSDFTLQMTVKRIGDGPMGLYTFGAGVDRGFYFMRWDDRLYLTVGHASGPSQVFSDIDLPETICRLTMTHRHVDAAPDIWAIFMDGIQKGTLDADMTAVTPSDQHEAGNFLHGLGQELRGYIDSVQVWKKTLTQDQITASDNLDNPQNNILKASELAPGATYKALVTRIKGGAIVETDVASNEITI</sequence>
<organism evidence="1">
    <name type="scientific">Candidatus Kentrum sp. LFY</name>
    <dbReference type="NCBI Taxonomy" id="2126342"/>
    <lineage>
        <taxon>Bacteria</taxon>
        <taxon>Pseudomonadati</taxon>
        <taxon>Pseudomonadota</taxon>
        <taxon>Gammaproteobacteria</taxon>
        <taxon>Candidatus Kentrum</taxon>
    </lineage>
</organism>
<gene>
    <name evidence="1" type="ORF">BECKLFY1418C_GA0070996_102542</name>
</gene>
<dbReference type="InterPro" id="IPR013320">
    <property type="entry name" value="ConA-like_dom_sf"/>
</dbReference>
<evidence type="ECO:0000313" key="1">
    <source>
        <dbReference type="EMBL" id="VFK16725.1"/>
    </source>
</evidence>
<dbReference type="SUPFAM" id="SSF49899">
    <property type="entry name" value="Concanavalin A-like lectins/glucanases"/>
    <property type="match status" value="1"/>
</dbReference>
<name>A0A450WI71_9GAMM</name>
<reference evidence="1" key="1">
    <citation type="submission" date="2019-02" db="EMBL/GenBank/DDBJ databases">
        <authorList>
            <person name="Gruber-Vodicka R. H."/>
            <person name="Seah K. B. B."/>
        </authorList>
    </citation>
    <scope>NUCLEOTIDE SEQUENCE</scope>
    <source>
        <strain evidence="1">BECK_BY7</strain>
    </source>
</reference>
<dbReference type="EMBL" id="CAADFN010000025">
    <property type="protein sequence ID" value="VFK16725.1"/>
    <property type="molecule type" value="Genomic_DNA"/>
</dbReference>
<dbReference type="Gene3D" id="2.60.120.200">
    <property type="match status" value="1"/>
</dbReference>
<dbReference type="GO" id="GO:0030246">
    <property type="term" value="F:carbohydrate binding"/>
    <property type="evidence" value="ECO:0007669"/>
    <property type="project" value="UniProtKB-KW"/>
</dbReference>
<keyword evidence="1" id="KW-0430">Lectin</keyword>
<dbReference type="AlphaFoldDB" id="A0A450WI71"/>
<protein>
    <submittedName>
        <fullName evidence="1">Concanavalin A-like lectin/glucanases superfamily protein</fullName>
    </submittedName>
</protein>